<evidence type="ECO:0000256" key="1">
    <source>
        <dbReference type="ARBA" id="ARBA00004418"/>
    </source>
</evidence>
<feature type="domain" description="Solute-binding protein family 5" evidence="4">
    <location>
        <begin position="135"/>
        <end position="513"/>
    </location>
</feature>
<reference evidence="5 6" key="1">
    <citation type="journal article" date="2000" name="DNA Res.">
        <title>Complete genome structure of the nitrogen-fixing symbiotic bacterium Mesorhizobium loti.</title>
        <authorList>
            <person name="Kaneko T."/>
            <person name="Nakamura Y."/>
            <person name="Sato S."/>
            <person name="Asamizu E."/>
            <person name="Kato T."/>
            <person name="Sasamoto S."/>
            <person name="Watanabe A."/>
            <person name="Idesawa K."/>
            <person name="Ishikawa A."/>
            <person name="Kawashima K."/>
            <person name="Kimura T."/>
            <person name="Kishida Y."/>
            <person name="Kiyokawa C."/>
            <person name="Kohara M."/>
            <person name="Matsumoto M."/>
            <person name="Matsuno A."/>
            <person name="Mochizuki Y."/>
            <person name="Nakayama S."/>
            <person name="Nakazaki N."/>
            <person name="Shimpo S."/>
            <person name="Sugimoto M."/>
            <person name="Takeuchi C."/>
            <person name="Yamada M."/>
            <person name="Tabata S."/>
        </authorList>
    </citation>
    <scope>NUCLEOTIDE SEQUENCE [LARGE SCALE GENOMIC DNA]</scope>
    <source>
        <strain evidence="6">LMG 29417 / CECT 9101 / MAFF 303099</strain>
    </source>
</reference>
<dbReference type="eggNOG" id="COG0747">
    <property type="taxonomic scope" value="Bacteria"/>
</dbReference>
<keyword evidence="3" id="KW-0472">Membrane</keyword>
<dbReference type="GO" id="GO:1904680">
    <property type="term" value="F:peptide transmembrane transporter activity"/>
    <property type="evidence" value="ECO:0007669"/>
    <property type="project" value="TreeGrafter"/>
</dbReference>
<name>Q98BM2_RHILO</name>
<dbReference type="Gene3D" id="3.10.105.10">
    <property type="entry name" value="Dipeptide-binding Protein, Domain 3"/>
    <property type="match status" value="1"/>
</dbReference>
<dbReference type="HOGENOM" id="CLU_017028_7_2_5"/>
<protein>
    <submittedName>
        <fullName evidence="5">ABC transporter, periplasmic oligopeptide-binding protein</fullName>
    </submittedName>
</protein>
<dbReference type="InterPro" id="IPR030678">
    <property type="entry name" value="Peptide/Ni-bd"/>
</dbReference>
<dbReference type="InterPro" id="IPR039424">
    <property type="entry name" value="SBP_5"/>
</dbReference>
<accession>Q98BM2</accession>
<dbReference type="EMBL" id="BA000012">
    <property type="protein sequence ID" value="BAB51950.1"/>
    <property type="molecule type" value="Genomic_DNA"/>
</dbReference>
<dbReference type="SUPFAM" id="SSF53850">
    <property type="entry name" value="Periplasmic binding protein-like II"/>
    <property type="match status" value="1"/>
</dbReference>
<comment type="subcellular location">
    <subcellularLocation>
        <location evidence="1">Periplasm</location>
    </subcellularLocation>
</comment>
<evidence type="ECO:0000256" key="2">
    <source>
        <dbReference type="ARBA" id="ARBA00005695"/>
    </source>
</evidence>
<dbReference type="InterPro" id="IPR000914">
    <property type="entry name" value="SBP_5_dom"/>
</dbReference>
<dbReference type="Gene3D" id="3.90.76.10">
    <property type="entry name" value="Dipeptide-binding Protein, Domain 1"/>
    <property type="match status" value="1"/>
</dbReference>
<sequence>MLVARHEIAGYAVDQLDKNHDGKGLEAVLRPRQEFCNPEPGTQVNKPTKQGTITMMMEKFALRSRALLAGAAMSALLVGAAPAFAVTPADTLVEGFAIDDIISMDPGEAFELSTAEVTGNTYDLLVRLDLSDTSKVKPDLAESWTVSDDGLTYTFKLKPGLKFASGNPITAADVAYSFERAVKLDKSPAFIIDQFGISGDNVTEKAKAIDDTTFQFTVDKAYAPSFVLNCLSATVASVVDAKLVKEHVAAVTPSADYKWDNDFGNAWLKTGYAGSGAYKLREWRANEAVVMERNDNYHGEKAKLARVIYRNMKESSAQRLALEAGDIDVARNLEPNDLDAIAKNADLTTTSAPKGTVYYISLNQKNPNLAKPEVRQAFKYLVDYDALSSTILKGIGEIHQSFLPKGDLGAIDANPFKLDVAKAKELLAKAGLADGFSVTMDVRTGQPTTGMAESIQQTLGQAGIKLEIIPGDGKQTLTKYRARNHDIYIGNWGQDYFDPNSNAQTFASNPDNSDAGKSHTLAWRNSWDIPDLTKETEAALLEKDAGKRADMYKDLQQKILDTSPFVIIHQQLEVAGLRKNLKGFALGPSFDSNFVGPVSKE</sequence>
<evidence type="ECO:0000313" key="5">
    <source>
        <dbReference type="EMBL" id="BAB51950.1"/>
    </source>
</evidence>
<organism evidence="5 6">
    <name type="scientific">Mesorhizobium japonicum (strain LMG 29417 / CECT 9101 / MAFF 303099)</name>
    <name type="common">Mesorhizobium loti (strain MAFF 303099)</name>
    <dbReference type="NCBI Taxonomy" id="266835"/>
    <lineage>
        <taxon>Bacteria</taxon>
        <taxon>Pseudomonadati</taxon>
        <taxon>Pseudomonadota</taxon>
        <taxon>Alphaproteobacteria</taxon>
        <taxon>Hyphomicrobiales</taxon>
        <taxon>Phyllobacteriaceae</taxon>
        <taxon>Mesorhizobium</taxon>
    </lineage>
</organism>
<dbReference type="Proteomes" id="UP000000552">
    <property type="component" value="Chromosome"/>
</dbReference>
<dbReference type="Gene3D" id="3.40.190.10">
    <property type="entry name" value="Periplasmic binding protein-like II"/>
    <property type="match status" value="1"/>
</dbReference>
<dbReference type="Pfam" id="PF00496">
    <property type="entry name" value="SBP_bac_5"/>
    <property type="match status" value="1"/>
</dbReference>
<dbReference type="GO" id="GO:0030288">
    <property type="term" value="C:outer membrane-bounded periplasmic space"/>
    <property type="evidence" value="ECO:0007669"/>
    <property type="project" value="UniProtKB-ARBA"/>
</dbReference>
<dbReference type="PIRSF" id="PIRSF002741">
    <property type="entry name" value="MppA"/>
    <property type="match status" value="1"/>
</dbReference>
<dbReference type="GO" id="GO:0015833">
    <property type="term" value="P:peptide transport"/>
    <property type="evidence" value="ECO:0007669"/>
    <property type="project" value="TreeGrafter"/>
</dbReference>
<dbReference type="AlphaFoldDB" id="Q98BM2"/>
<dbReference type="PANTHER" id="PTHR30290">
    <property type="entry name" value="PERIPLASMIC BINDING COMPONENT OF ABC TRANSPORTER"/>
    <property type="match status" value="1"/>
</dbReference>
<dbReference type="KEGG" id="mlo:mlr5513"/>
<keyword evidence="3" id="KW-0812">Transmembrane</keyword>
<dbReference type="CDD" id="cd08512">
    <property type="entry name" value="PBP2_NikA_DppA_OppA_like_7"/>
    <property type="match status" value="1"/>
</dbReference>
<comment type="similarity">
    <text evidence="2">Belongs to the bacterial solute-binding protein 5 family.</text>
</comment>
<feature type="transmembrane region" description="Helical" evidence="3">
    <location>
        <begin position="66"/>
        <end position="86"/>
    </location>
</feature>
<proteinExistence type="inferred from homology"/>
<evidence type="ECO:0000313" key="6">
    <source>
        <dbReference type="Proteomes" id="UP000000552"/>
    </source>
</evidence>
<keyword evidence="3" id="KW-1133">Transmembrane helix</keyword>
<gene>
    <name evidence="5" type="ordered locus">mlr5513</name>
</gene>
<dbReference type="GO" id="GO:0043190">
    <property type="term" value="C:ATP-binding cassette (ABC) transporter complex"/>
    <property type="evidence" value="ECO:0007669"/>
    <property type="project" value="InterPro"/>
</dbReference>
<evidence type="ECO:0000256" key="3">
    <source>
        <dbReference type="SAM" id="Phobius"/>
    </source>
</evidence>
<evidence type="ECO:0000259" key="4">
    <source>
        <dbReference type="Pfam" id="PF00496"/>
    </source>
</evidence>